<comment type="caution">
    <text evidence="1">The sequence shown here is derived from an EMBL/GenBank/DDBJ whole genome shotgun (WGS) entry which is preliminary data.</text>
</comment>
<evidence type="ECO:0000313" key="2">
    <source>
        <dbReference type="Proteomes" id="UP000230750"/>
    </source>
</evidence>
<dbReference type="GO" id="GO:0005814">
    <property type="term" value="C:centriole"/>
    <property type="evidence" value="ECO:0007669"/>
    <property type="project" value="TreeGrafter"/>
</dbReference>
<evidence type="ECO:0000313" key="1">
    <source>
        <dbReference type="EMBL" id="PIK60084.1"/>
    </source>
</evidence>
<dbReference type="GO" id="GO:0000278">
    <property type="term" value="P:mitotic cell cycle"/>
    <property type="evidence" value="ECO:0007669"/>
    <property type="project" value="TreeGrafter"/>
</dbReference>
<dbReference type="PANTHER" id="PTHR44414">
    <property type="entry name" value="PROTEIN NEDD1"/>
    <property type="match status" value="1"/>
</dbReference>
<organism evidence="1 2">
    <name type="scientific">Stichopus japonicus</name>
    <name type="common">Sea cucumber</name>
    <dbReference type="NCBI Taxonomy" id="307972"/>
    <lineage>
        <taxon>Eukaryota</taxon>
        <taxon>Metazoa</taxon>
        <taxon>Echinodermata</taxon>
        <taxon>Eleutherozoa</taxon>
        <taxon>Echinozoa</taxon>
        <taxon>Holothuroidea</taxon>
        <taxon>Aspidochirotacea</taxon>
        <taxon>Aspidochirotida</taxon>
        <taxon>Stichopodidae</taxon>
        <taxon>Apostichopus</taxon>
    </lineage>
</organism>
<dbReference type="Pfam" id="PF00400">
    <property type="entry name" value="WD40"/>
    <property type="match status" value="1"/>
</dbReference>
<dbReference type="InterPro" id="IPR036322">
    <property type="entry name" value="WD40_repeat_dom_sf"/>
</dbReference>
<dbReference type="Proteomes" id="UP000230750">
    <property type="component" value="Unassembled WGS sequence"/>
</dbReference>
<proteinExistence type="predicted"/>
<dbReference type="EMBL" id="MRZV01000066">
    <property type="protein sequence ID" value="PIK60084.1"/>
    <property type="molecule type" value="Genomic_DNA"/>
</dbReference>
<dbReference type="GO" id="GO:0005813">
    <property type="term" value="C:centrosome"/>
    <property type="evidence" value="ECO:0007669"/>
    <property type="project" value="TreeGrafter"/>
</dbReference>
<dbReference type="SUPFAM" id="SSF50978">
    <property type="entry name" value="WD40 repeat-like"/>
    <property type="match status" value="1"/>
</dbReference>
<dbReference type="GO" id="GO:0005737">
    <property type="term" value="C:cytoplasm"/>
    <property type="evidence" value="ECO:0007669"/>
    <property type="project" value="TreeGrafter"/>
</dbReference>
<dbReference type="InterPro" id="IPR015943">
    <property type="entry name" value="WD40/YVTN_repeat-like_dom_sf"/>
</dbReference>
<dbReference type="InterPro" id="IPR001680">
    <property type="entry name" value="WD40_rpt"/>
</dbReference>
<dbReference type="GO" id="GO:0036064">
    <property type="term" value="C:ciliary basal body"/>
    <property type="evidence" value="ECO:0007669"/>
    <property type="project" value="TreeGrafter"/>
</dbReference>
<dbReference type="PANTHER" id="PTHR44414:SF1">
    <property type="entry name" value="PROTEIN NEDD1"/>
    <property type="match status" value="1"/>
</dbReference>
<gene>
    <name evidence="1" type="ORF">BSL78_02989</name>
</gene>
<dbReference type="STRING" id="307972.A0A2G8LIK5"/>
<dbReference type="GO" id="GO:0000922">
    <property type="term" value="C:spindle pole"/>
    <property type="evidence" value="ECO:0007669"/>
    <property type="project" value="TreeGrafter"/>
</dbReference>
<dbReference type="InterPro" id="IPR052818">
    <property type="entry name" value="NEDD1_Spindle_Assembly"/>
</dbReference>
<dbReference type="Gene3D" id="2.130.10.10">
    <property type="entry name" value="YVTN repeat-like/Quinoprotein amine dehydrogenase"/>
    <property type="match status" value="1"/>
</dbReference>
<dbReference type="GO" id="GO:0043015">
    <property type="term" value="F:gamma-tubulin binding"/>
    <property type="evidence" value="ECO:0007669"/>
    <property type="project" value="TreeGrafter"/>
</dbReference>
<reference evidence="1 2" key="1">
    <citation type="journal article" date="2017" name="PLoS Biol.">
        <title>The sea cucumber genome provides insights into morphological evolution and visceral regeneration.</title>
        <authorList>
            <person name="Zhang X."/>
            <person name="Sun L."/>
            <person name="Yuan J."/>
            <person name="Sun Y."/>
            <person name="Gao Y."/>
            <person name="Zhang L."/>
            <person name="Li S."/>
            <person name="Dai H."/>
            <person name="Hamel J.F."/>
            <person name="Liu C."/>
            <person name="Yu Y."/>
            <person name="Liu S."/>
            <person name="Lin W."/>
            <person name="Guo K."/>
            <person name="Jin S."/>
            <person name="Xu P."/>
            <person name="Storey K.B."/>
            <person name="Huan P."/>
            <person name="Zhang T."/>
            <person name="Zhou Y."/>
            <person name="Zhang J."/>
            <person name="Lin C."/>
            <person name="Li X."/>
            <person name="Xing L."/>
            <person name="Huo D."/>
            <person name="Sun M."/>
            <person name="Wang L."/>
            <person name="Mercier A."/>
            <person name="Li F."/>
            <person name="Yang H."/>
            <person name="Xiang J."/>
        </authorList>
    </citation>
    <scope>NUCLEOTIDE SEQUENCE [LARGE SCALE GENOMIC DNA]</scope>
    <source>
        <strain evidence="1">Shaxun</strain>
        <tissue evidence="1">Muscle</tissue>
    </source>
</reference>
<dbReference type="GO" id="GO:0007020">
    <property type="term" value="P:microtubule nucleation"/>
    <property type="evidence" value="ECO:0007669"/>
    <property type="project" value="TreeGrafter"/>
</dbReference>
<keyword evidence="2" id="KW-1185">Reference proteome</keyword>
<sequence length="108" mass="11646">MVGLGHKDAVCCITFNWNDTHIASGSSSGEILIHNVVSGQSGTPLMTPAGQAIRDIQYSYFKKSYLAAVSDDGGLYLWDTNPPSCWRLFGAHKAPATVLLSRPSIIYS</sequence>
<accession>A0A2G8LIK5</accession>
<dbReference type="AlphaFoldDB" id="A0A2G8LIK5"/>
<protein>
    <submittedName>
        <fullName evidence="1">Uncharacterized protein</fullName>
    </submittedName>
</protein>
<dbReference type="SMART" id="SM00320">
    <property type="entry name" value="WD40"/>
    <property type="match status" value="2"/>
</dbReference>
<dbReference type="OrthoDB" id="1602884at2759"/>
<name>A0A2G8LIK5_STIJA</name>